<keyword evidence="1" id="KW-1185">Reference proteome</keyword>
<proteinExistence type="predicted"/>
<dbReference type="OrthoDB" id="5814184at2759"/>
<sequence length="166" mass="19578">MQKIIHDFYSDLFDSHVYLPPHQLRQANISLIRIFRPKFDMPSRREVNMMNQPASELCRKKRATDLDSTKAGLACCQRYSTRFGKNDARNPLYTLVQEGIRSSELRHRTKIREAVDYARKSKIRWAGHVMRYSDDHLTRAVTDWIPRNIELQCGRQQNGRTSSRKL</sequence>
<protein>
    <submittedName>
        <fullName evidence="2">Uncharacterized protein</fullName>
    </submittedName>
</protein>
<name>A0A7I4XYI0_HAECO</name>
<dbReference type="AlphaFoldDB" id="A0A7I4XYI0"/>
<evidence type="ECO:0000313" key="1">
    <source>
        <dbReference type="Proteomes" id="UP000025227"/>
    </source>
</evidence>
<reference evidence="2" key="1">
    <citation type="submission" date="2020-12" db="UniProtKB">
        <authorList>
            <consortium name="WormBaseParasite"/>
        </authorList>
    </citation>
    <scope>IDENTIFICATION</scope>
    <source>
        <strain evidence="2">MHco3</strain>
    </source>
</reference>
<dbReference type="WBParaSite" id="HCON_00028880-00001">
    <property type="protein sequence ID" value="HCON_00028880-00001"/>
    <property type="gene ID" value="HCON_00028880"/>
</dbReference>
<evidence type="ECO:0000313" key="2">
    <source>
        <dbReference type="WBParaSite" id="HCON_00028880-00001"/>
    </source>
</evidence>
<accession>A0A7I4XYI0</accession>
<organism evidence="1 2">
    <name type="scientific">Haemonchus contortus</name>
    <name type="common">Barber pole worm</name>
    <dbReference type="NCBI Taxonomy" id="6289"/>
    <lineage>
        <taxon>Eukaryota</taxon>
        <taxon>Metazoa</taxon>
        <taxon>Ecdysozoa</taxon>
        <taxon>Nematoda</taxon>
        <taxon>Chromadorea</taxon>
        <taxon>Rhabditida</taxon>
        <taxon>Rhabditina</taxon>
        <taxon>Rhabditomorpha</taxon>
        <taxon>Strongyloidea</taxon>
        <taxon>Trichostrongylidae</taxon>
        <taxon>Haemonchus</taxon>
    </lineage>
</organism>
<dbReference type="Proteomes" id="UP000025227">
    <property type="component" value="Unplaced"/>
</dbReference>